<evidence type="ECO:0000313" key="2">
    <source>
        <dbReference type="Proteomes" id="UP001201273"/>
    </source>
</evidence>
<dbReference type="EMBL" id="JAIMJA010000033">
    <property type="protein sequence ID" value="MCE2597114.1"/>
    <property type="molecule type" value="Genomic_DNA"/>
</dbReference>
<dbReference type="RefSeq" id="WP_233054856.1">
    <property type="nucleotide sequence ID" value="NZ_JAIMJA010000033.1"/>
</dbReference>
<accession>A0ABS8WDI7</accession>
<comment type="caution">
    <text evidence="1">The sequence shown here is derived from an EMBL/GenBank/DDBJ whole genome shotgun (WGS) entry which is preliminary data.</text>
</comment>
<organism evidence="1 2">
    <name type="scientific">Motilimonas cestriensis</name>
    <dbReference type="NCBI Taxonomy" id="2742685"/>
    <lineage>
        <taxon>Bacteria</taxon>
        <taxon>Pseudomonadati</taxon>
        <taxon>Pseudomonadota</taxon>
        <taxon>Gammaproteobacteria</taxon>
        <taxon>Alteromonadales</taxon>
        <taxon>Alteromonadales genera incertae sedis</taxon>
        <taxon>Motilimonas</taxon>
    </lineage>
</organism>
<name>A0ABS8WDI7_9GAMM</name>
<dbReference type="Proteomes" id="UP001201273">
    <property type="component" value="Unassembled WGS sequence"/>
</dbReference>
<reference evidence="1 2" key="1">
    <citation type="journal article" date="2022" name="Environ. Microbiol. Rep.">
        <title>Eco-phylogenetic analyses reveal divergent evolution of vitamin B12 metabolism in the marine bacterial family 'Psychromonadaceae'.</title>
        <authorList>
            <person name="Jin X."/>
            <person name="Yang Y."/>
            <person name="Cao H."/>
            <person name="Gao B."/>
            <person name="Zhao Z."/>
        </authorList>
    </citation>
    <scope>NUCLEOTIDE SEQUENCE [LARGE SCALE GENOMIC DNA]</scope>
    <source>
        <strain evidence="1 2">MKS20</strain>
    </source>
</reference>
<keyword evidence="2" id="KW-1185">Reference proteome</keyword>
<evidence type="ECO:0000313" key="1">
    <source>
        <dbReference type="EMBL" id="MCE2597114.1"/>
    </source>
</evidence>
<gene>
    <name evidence="1" type="ORF">K6Y31_20275</name>
</gene>
<sequence length="108" mass="11914">MQVDNVMDLVSNSLSRLSVEAKVNAYNLLAIQNNKSTYSVSFNETLQSASDTGFRNILKSGDAVSLVKEKKEIDEIILNALEISSEHGRLISVLNSRIALEKMSIKGR</sequence>
<proteinExistence type="predicted"/>
<protein>
    <submittedName>
        <fullName evidence="1">Uncharacterized protein</fullName>
    </submittedName>
</protein>